<dbReference type="SMART" id="SM00184">
    <property type="entry name" value="RING"/>
    <property type="match status" value="1"/>
</dbReference>
<dbReference type="GO" id="GO:0008270">
    <property type="term" value="F:zinc ion binding"/>
    <property type="evidence" value="ECO:0007669"/>
    <property type="project" value="UniProtKB-KW"/>
</dbReference>
<evidence type="ECO:0000256" key="2">
    <source>
        <dbReference type="ARBA" id="ARBA00022771"/>
    </source>
</evidence>
<evidence type="ECO:0000313" key="7">
    <source>
        <dbReference type="Proteomes" id="UP000694401"/>
    </source>
</evidence>
<dbReference type="PROSITE" id="PS50089">
    <property type="entry name" value="ZF_RING_2"/>
    <property type="match status" value="1"/>
</dbReference>
<dbReference type="InterPro" id="IPR001841">
    <property type="entry name" value="Znf_RING"/>
</dbReference>
<evidence type="ECO:0000256" key="4">
    <source>
        <dbReference type="PROSITE-ProRule" id="PRU00175"/>
    </source>
</evidence>
<dbReference type="Gene3D" id="3.30.40.10">
    <property type="entry name" value="Zinc/RING finger domain, C3HC4 (zinc finger)"/>
    <property type="match status" value="1"/>
</dbReference>
<organism evidence="6 7">
    <name type="scientific">Zosterops lateralis melanops</name>
    <dbReference type="NCBI Taxonomy" id="1220523"/>
    <lineage>
        <taxon>Eukaryota</taxon>
        <taxon>Metazoa</taxon>
        <taxon>Chordata</taxon>
        <taxon>Craniata</taxon>
        <taxon>Vertebrata</taxon>
        <taxon>Euteleostomi</taxon>
        <taxon>Archelosauria</taxon>
        <taxon>Archosauria</taxon>
        <taxon>Dinosauria</taxon>
        <taxon>Saurischia</taxon>
        <taxon>Theropoda</taxon>
        <taxon>Coelurosauria</taxon>
        <taxon>Aves</taxon>
        <taxon>Neognathae</taxon>
        <taxon>Neoaves</taxon>
        <taxon>Telluraves</taxon>
        <taxon>Australaves</taxon>
        <taxon>Passeriformes</taxon>
        <taxon>Sylvioidea</taxon>
        <taxon>Zosteropidae</taxon>
        <taxon>Zosterops</taxon>
    </lineage>
</organism>
<accession>A0A8D2P1H1</accession>
<feature type="domain" description="RING-type" evidence="5">
    <location>
        <begin position="26"/>
        <end position="66"/>
    </location>
</feature>
<dbReference type="InterPro" id="IPR013083">
    <property type="entry name" value="Znf_RING/FYVE/PHD"/>
</dbReference>
<dbReference type="SUPFAM" id="SSF57850">
    <property type="entry name" value="RING/U-box"/>
    <property type="match status" value="1"/>
</dbReference>
<reference evidence="6" key="1">
    <citation type="submission" date="2025-08" db="UniProtKB">
        <authorList>
            <consortium name="Ensembl"/>
        </authorList>
    </citation>
    <scope>IDENTIFICATION</scope>
</reference>
<reference evidence="6" key="2">
    <citation type="submission" date="2025-09" db="UniProtKB">
        <authorList>
            <consortium name="Ensembl"/>
        </authorList>
    </citation>
    <scope>IDENTIFICATION</scope>
</reference>
<evidence type="ECO:0000259" key="5">
    <source>
        <dbReference type="PROSITE" id="PS50089"/>
    </source>
</evidence>
<dbReference type="Ensembl" id="ENSZLMT00000008247.1">
    <property type="protein sequence ID" value="ENSZLMP00000008022.1"/>
    <property type="gene ID" value="ENSZLMG00000005664.1"/>
</dbReference>
<evidence type="ECO:0000256" key="3">
    <source>
        <dbReference type="ARBA" id="ARBA00022833"/>
    </source>
</evidence>
<keyword evidence="1" id="KW-0479">Metal-binding</keyword>
<name>A0A8D2P1H1_ZOSLA</name>
<protein>
    <recommendedName>
        <fullName evidence="5">RING-type domain-containing protein</fullName>
    </recommendedName>
</protein>
<evidence type="ECO:0000256" key="1">
    <source>
        <dbReference type="ARBA" id="ARBA00022723"/>
    </source>
</evidence>
<sequence length="104" mass="11530">MEHGNKFQGGELCLSFPNPAPEQLLCPICLEVFKEPLMLECGHLSCQPCILSLPRVLQGKLLCPMCCQGVACSPLRRIASHKGVTESSVVITVQKILSFWIFRM</sequence>
<keyword evidence="7" id="KW-1185">Reference proteome</keyword>
<dbReference type="Proteomes" id="UP000694401">
    <property type="component" value="Unassembled WGS sequence"/>
</dbReference>
<dbReference type="InterPro" id="IPR027370">
    <property type="entry name" value="Znf-RING_euk"/>
</dbReference>
<keyword evidence="2 4" id="KW-0863">Zinc-finger</keyword>
<dbReference type="Pfam" id="PF13445">
    <property type="entry name" value="zf-RING_UBOX"/>
    <property type="match status" value="1"/>
</dbReference>
<keyword evidence="3" id="KW-0862">Zinc</keyword>
<dbReference type="AlphaFoldDB" id="A0A8D2P1H1"/>
<proteinExistence type="predicted"/>
<evidence type="ECO:0000313" key="6">
    <source>
        <dbReference type="Ensembl" id="ENSZLMP00000008022.1"/>
    </source>
</evidence>